<accession>A0ABQ0BDM9</accession>
<evidence type="ECO:0000313" key="1">
    <source>
        <dbReference type="EMBL" id="GAA6409574.1"/>
    </source>
</evidence>
<dbReference type="Proteomes" id="UP001600943">
    <property type="component" value="Unassembled WGS sequence"/>
</dbReference>
<comment type="caution">
    <text evidence="1">The sequence shown here is derived from an EMBL/GenBank/DDBJ whole genome shotgun (WGS) entry which is preliminary data.</text>
</comment>
<sequence>MEFDDLLNTGAVPQDERMADFVAESRDNRNFCYEAAERAARRVAEDPEAFRRYLDVQGCFLRYTANNALLILEQKPEARRLGDMAYWKERGGFVKRTERARPVLVMEPGKEYKREDNTYGQYYNAKKLYDVSQTTIPEREWQRAPREYEDHQLIRALISRAPVSIHTAGEEGLPEGVGAWFNPEEHSIYARKGMGADEIFRGISRELAHAEYAKGSVEYDRETYGFHAECASYILCRRYGIETEGHYALDSSLQLLEGLDPKEIKRELSLMRDAANHIFDRMEKSLTEQTRGQRNTQER</sequence>
<organism evidence="1 2">
    <name type="scientific">Blautia hominis</name>
    <dbReference type="NCBI Taxonomy" id="2025493"/>
    <lineage>
        <taxon>Bacteria</taxon>
        <taxon>Bacillati</taxon>
        <taxon>Bacillota</taxon>
        <taxon>Clostridia</taxon>
        <taxon>Lachnospirales</taxon>
        <taxon>Lachnospiraceae</taxon>
        <taxon>Blautia</taxon>
    </lineage>
</organism>
<dbReference type="RefSeq" id="WP_390407423.1">
    <property type="nucleotide sequence ID" value="NZ_BAABYW010000001.1"/>
</dbReference>
<gene>
    <name evidence="1" type="ORF">K040078D81_36910</name>
</gene>
<evidence type="ECO:0008006" key="3">
    <source>
        <dbReference type="Google" id="ProtNLM"/>
    </source>
</evidence>
<proteinExistence type="predicted"/>
<keyword evidence="2" id="KW-1185">Reference proteome</keyword>
<dbReference type="EMBL" id="BAABYW010000001">
    <property type="protein sequence ID" value="GAA6409574.1"/>
    <property type="molecule type" value="Genomic_DNA"/>
</dbReference>
<protein>
    <recommendedName>
        <fullName evidence="3">Large polyvalent protein-associated domain-containing protein</fullName>
    </recommendedName>
</protein>
<reference evidence="1 2" key="1">
    <citation type="submission" date="2024-04" db="EMBL/GenBank/DDBJ databases">
        <title>Defined microbial consortia suppress multidrug-resistant proinflammatory Enterobacteriaceae via ecological control.</title>
        <authorList>
            <person name="Furuichi M."/>
            <person name="Kawaguchi T."/>
            <person name="Pust M."/>
            <person name="Yasuma K."/>
            <person name="Plichta D."/>
            <person name="Hasegawa N."/>
            <person name="Ohya T."/>
            <person name="Bhattarai S."/>
            <person name="Sasajima S."/>
            <person name="Aoto Y."/>
            <person name="Tuganbaev T."/>
            <person name="Yaginuma M."/>
            <person name="Ueda M."/>
            <person name="Okahashi N."/>
            <person name="Amafuji K."/>
            <person name="Kiridooshi Y."/>
            <person name="Sugita K."/>
            <person name="Strazar M."/>
            <person name="Skelly A."/>
            <person name="Suda W."/>
            <person name="Hattori M."/>
            <person name="Nakamoto N."/>
            <person name="Caballero S."/>
            <person name="Norman J."/>
            <person name="Olle B."/>
            <person name="Tanoue T."/>
            <person name="Arita M."/>
            <person name="Bucci V."/>
            <person name="Atarashi K."/>
            <person name="Xavier R."/>
            <person name="Honda K."/>
        </authorList>
    </citation>
    <scope>NUCLEOTIDE SEQUENCE [LARGE SCALE GENOMIC DNA]</scope>
    <source>
        <strain evidence="2">k04-0078-D8-1</strain>
    </source>
</reference>
<evidence type="ECO:0000313" key="2">
    <source>
        <dbReference type="Proteomes" id="UP001600943"/>
    </source>
</evidence>
<name>A0ABQ0BDM9_9FIRM</name>